<keyword evidence="3" id="KW-1185">Reference proteome</keyword>
<dbReference type="EMBL" id="CP113361">
    <property type="protein sequence ID" value="WAI01203.1"/>
    <property type="molecule type" value="Genomic_DNA"/>
</dbReference>
<dbReference type="GO" id="GO:0016747">
    <property type="term" value="F:acyltransferase activity, transferring groups other than amino-acyl groups"/>
    <property type="evidence" value="ECO:0007669"/>
    <property type="project" value="InterPro"/>
</dbReference>
<protein>
    <recommendedName>
        <fullName evidence="1">N-acetyltransferase domain-containing protein</fullName>
    </recommendedName>
</protein>
<organism evidence="2 3">
    <name type="scientific">Methanogenium organophilum</name>
    <dbReference type="NCBI Taxonomy" id="2199"/>
    <lineage>
        <taxon>Archaea</taxon>
        <taxon>Methanobacteriati</taxon>
        <taxon>Methanobacteriota</taxon>
        <taxon>Stenosarchaea group</taxon>
        <taxon>Methanomicrobia</taxon>
        <taxon>Methanomicrobiales</taxon>
        <taxon>Methanomicrobiaceae</taxon>
        <taxon>Methanogenium</taxon>
    </lineage>
</organism>
<dbReference type="SUPFAM" id="SSF55729">
    <property type="entry name" value="Acyl-CoA N-acyltransferases (Nat)"/>
    <property type="match status" value="1"/>
</dbReference>
<sequence length="248" mass="29569">MIRMKKDLIEWDTKLFHKNVFEIQNTDYFSKPELKEIDESCSIDNAFMSFIKLNSRDFRKIHYLEELGFNYMESLYELKKEISIKYPDSFYSKHCFLQRLDYSDQKAVHEITKIITTTFDTDRYFLDPKLDQKYSGLRYKNWFLNSFDDENYLTYVYLSKKNRDIIGFSMIKNESDEMHFMLGGVSEKFKGYGFIVGLLTDCLNSAFSQGIKVATTSISSHNLDVFNVYIHFGFHLTDEKIVMRKIYE</sequence>
<dbReference type="InterPro" id="IPR000182">
    <property type="entry name" value="GNAT_dom"/>
</dbReference>
<evidence type="ECO:0000313" key="3">
    <source>
        <dbReference type="Proteomes" id="UP001163096"/>
    </source>
</evidence>
<dbReference type="KEGG" id="mou:OU421_12440"/>
<gene>
    <name evidence="2" type="ORF">OU421_12440</name>
</gene>
<reference evidence="2" key="1">
    <citation type="submission" date="2022-11" db="EMBL/GenBank/DDBJ databases">
        <title>Complete genome sequence of Methanogenium organophilum DSM 3596.</title>
        <authorList>
            <person name="Chen S.-C."/>
            <person name="Lai S.-J."/>
            <person name="You Y.-T."/>
        </authorList>
    </citation>
    <scope>NUCLEOTIDE SEQUENCE</scope>
    <source>
        <strain evidence="2">DSM 3596</strain>
    </source>
</reference>
<evidence type="ECO:0000313" key="2">
    <source>
        <dbReference type="EMBL" id="WAI01203.1"/>
    </source>
</evidence>
<dbReference type="RefSeq" id="WP_268186423.1">
    <property type="nucleotide sequence ID" value="NZ_CP113361.1"/>
</dbReference>
<dbReference type="AlphaFoldDB" id="A0A9X9S3N4"/>
<accession>A0A9X9S3N4</accession>
<name>A0A9X9S3N4_METOG</name>
<dbReference type="Proteomes" id="UP001163096">
    <property type="component" value="Chromosome"/>
</dbReference>
<dbReference type="GeneID" id="76835924"/>
<feature type="domain" description="N-acetyltransferase" evidence="1">
    <location>
        <begin position="114"/>
        <end position="248"/>
    </location>
</feature>
<evidence type="ECO:0000259" key="1">
    <source>
        <dbReference type="PROSITE" id="PS51186"/>
    </source>
</evidence>
<dbReference type="PROSITE" id="PS51186">
    <property type="entry name" value="GNAT"/>
    <property type="match status" value="1"/>
</dbReference>
<proteinExistence type="predicted"/>
<dbReference type="InterPro" id="IPR016181">
    <property type="entry name" value="Acyl_CoA_acyltransferase"/>
</dbReference>
<dbReference type="Gene3D" id="3.40.630.30">
    <property type="match status" value="1"/>
</dbReference>